<feature type="compositionally biased region" description="Low complexity" evidence="1">
    <location>
        <begin position="638"/>
        <end position="663"/>
    </location>
</feature>
<feature type="compositionally biased region" description="Basic and acidic residues" evidence="1">
    <location>
        <begin position="38"/>
        <end position="47"/>
    </location>
</feature>
<feature type="region of interest" description="Disordered" evidence="1">
    <location>
        <begin position="38"/>
        <end position="206"/>
    </location>
</feature>
<reference evidence="2 3" key="1">
    <citation type="journal article" date="2019" name="Syst. Appl. Microbiol.">
        <title>Polyphasic characterization of two novel Lactobacillus spp. isolated from blown salami packages: Description of Lactobacillus halodurans sp. nov. and Lactobacillus salsicarnum sp. nov.</title>
        <authorList>
            <person name="Schuster J.A."/>
            <person name="Klingl A."/>
            <person name="Vogel R.F."/>
            <person name="Ehrmann M.A."/>
        </authorList>
    </citation>
    <scope>NUCLEOTIDE SEQUENCE [LARGE SCALE GENOMIC DNA]</scope>
    <source>
        <strain evidence="2 3">TMW 1.2172</strain>
    </source>
</reference>
<evidence type="ECO:0000313" key="3">
    <source>
        <dbReference type="Proteomes" id="UP000414364"/>
    </source>
</evidence>
<evidence type="ECO:0000256" key="1">
    <source>
        <dbReference type="SAM" id="MobiDB-lite"/>
    </source>
</evidence>
<dbReference type="AlphaFoldDB" id="A0A5P0ZRU9"/>
<feature type="compositionally biased region" description="Low complexity" evidence="1">
    <location>
        <begin position="130"/>
        <end position="174"/>
    </location>
</feature>
<dbReference type="Proteomes" id="UP000414364">
    <property type="component" value="Unassembled WGS sequence"/>
</dbReference>
<gene>
    <name evidence="2" type="ORF">FHL06_11385</name>
</gene>
<proteinExistence type="predicted"/>
<accession>A0A5P0ZRU9</accession>
<sequence>MTITKVNVKKFNKKFIVTALGVAALGFQLMQTNDVKADDTADSKTGDAADEQSNMQTKSSSVADSSSIQSNSSNQNNADTTDNTQQSNDNNNQNQSNTDTSSSSQNNSNQSQNGTNTINDVQNSNDSNNKEQTNTDNNNSQNSNGSNIQAESAAVATSDDNDASSNDSTNDGSNPETDSENNTASGEETDTDATTNQSSQNDVAASSNIMIQNPAASREPNTYPDPVKANVSVTATTDEGTVTSESLDEDKNASIIVNKDAQTTLNFSITNTSDEATTDYGTVLILPTYRDHNTPIVLDDSFDPSTMITGLPEGAEITYNTIYDNSYKTLDQLKGESNFKLSDIKQIQIVTNKTSLAPQQEIKATIPLVNTDKSERQLNKTLPGVYVITSTDANKRLQYMNVSYNSMEDSVKSSELTGKYPAVTVNKLGNSYTVADQEIQDKMPTYTGGSDIQVNNFNSSNKDELTDADKSDWTYGGHIYVNLVSSGITNIANKDGYSVLLNADGSQQTQYAYVNKNTGNGVTLTGNSTNSGEGLVPVKTVQGIYISLRHVIDAQDSTATVGQDWSAADNLTSVQDNDDNVLTGDDAINAVSTSIEDPNGVLSDDGKIAKSGSFNVTYTYNLKDGTAITKTVTVTVDPVDSGSSSSSSTSNTGSNTSSTTDSTEPVISPDSPDNINDQVRLVSTNPDDGIVSLYKLDTTEITNRRLGTATDWYSDKDMSFAGDTYYRVATNEWVKASNVYVYENNKVVVQTKNNQQLVDSKGNLVTNRSLIADSDCYSDRIAQINGKDYYRVATNEFVPVDAVTVL</sequence>
<comment type="caution">
    <text evidence="2">The sequence shown here is derived from an EMBL/GenBank/DDBJ whole genome shotgun (WGS) entry which is preliminary data.</text>
</comment>
<feature type="compositionally biased region" description="Low complexity" evidence="1">
    <location>
        <begin position="59"/>
        <end position="119"/>
    </location>
</feature>
<organism evidence="2 3">
    <name type="scientific">Companilactobacillus halodurans</name>
    <dbReference type="NCBI Taxonomy" id="2584183"/>
    <lineage>
        <taxon>Bacteria</taxon>
        <taxon>Bacillati</taxon>
        <taxon>Bacillota</taxon>
        <taxon>Bacilli</taxon>
        <taxon>Lactobacillales</taxon>
        <taxon>Lactobacillaceae</taxon>
        <taxon>Companilactobacillus</taxon>
    </lineage>
</organism>
<feature type="compositionally biased region" description="Polar residues" evidence="1">
    <location>
        <begin position="180"/>
        <end position="206"/>
    </location>
</feature>
<protein>
    <recommendedName>
        <fullName evidence="4">Surface layer protein A domain-containing protein</fullName>
    </recommendedName>
</protein>
<evidence type="ECO:0000313" key="2">
    <source>
        <dbReference type="EMBL" id="MQS76944.1"/>
    </source>
</evidence>
<feature type="region of interest" description="Disordered" evidence="1">
    <location>
        <begin position="638"/>
        <end position="676"/>
    </location>
</feature>
<dbReference type="EMBL" id="VDFP01000033">
    <property type="protein sequence ID" value="MQS76944.1"/>
    <property type="molecule type" value="Genomic_DNA"/>
</dbReference>
<dbReference type="RefSeq" id="WP_153386693.1">
    <property type="nucleotide sequence ID" value="NZ_VDFP01000033.1"/>
</dbReference>
<name>A0A5P0ZRU9_9LACO</name>
<evidence type="ECO:0008006" key="4">
    <source>
        <dbReference type="Google" id="ProtNLM"/>
    </source>
</evidence>